<accession>A0ABW1SCJ0</accession>
<feature type="transmembrane region" description="Helical" evidence="1">
    <location>
        <begin position="156"/>
        <end position="172"/>
    </location>
</feature>
<feature type="transmembrane region" description="Helical" evidence="1">
    <location>
        <begin position="126"/>
        <end position="144"/>
    </location>
</feature>
<dbReference type="EMBL" id="JBHSSW010000028">
    <property type="protein sequence ID" value="MFC6199360.1"/>
    <property type="molecule type" value="Genomic_DNA"/>
</dbReference>
<organism evidence="2 3">
    <name type="scientific">Ponticaulis profundi</name>
    <dbReference type="NCBI Taxonomy" id="2665222"/>
    <lineage>
        <taxon>Bacteria</taxon>
        <taxon>Pseudomonadati</taxon>
        <taxon>Pseudomonadota</taxon>
        <taxon>Alphaproteobacteria</taxon>
        <taxon>Hyphomonadales</taxon>
        <taxon>Hyphomonadaceae</taxon>
        <taxon>Ponticaulis</taxon>
    </lineage>
</organism>
<sequence length="206" mass="21554">MSTNIADDLAYLRDIAESGEQAPSLGGRFLVWWGALMSATMLAHWAVISGHLTVDSPFALLWLWLGASLIGFVGNFILVGTLKSRPGSAAAHNRITRVIWPVAGSGIFLYFAAIIGAVLLRGAPSILFDTILPLAFFGHAVAFAGQAAFSGSPVKWGQVIGSVAISAVGAFLVGLPEIYLVTAVGILGLAVLPGIQQMRAEPKTIV</sequence>
<evidence type="ECO:0008006" key="4">
    <source>
        <dbReference type="Google" id="ProtNLM"/>
    </source>
</evidence>
<proteinExistence type="predicted"/>
<dbReference type="Proteomes" id="UP001596303">
    <property type="component" value="Unassembled WGS sequence"/>
</dbReference>
<reference evidence="3" key="1">
    <citation type="journal article" date="2019" name="Int. J. Syst. Evol. Microbiol.">
        <title>The Global Catalogue of Microorganisms (GCM) 10K type strain sequencing project: providing services to taxonomists for standard genome sequencing and annotation.</title>
        <authorList>
            <consortium name="The Broad Institute Genomics Platform"/>
            <consortium name="The Broad Institute Genome Sequencing Center for Infectious Disease"/>
            <person name="Wu L."/>
            <person name="Ma J."/>
        </authorList>
    </citation>
    <scope>NUCLEOTIDE SEQUENCE [LARGE SCALE GENOMIC DNA]</scope>
    <source>
        <strain evidence="3">CGMCC-1.15741</strain>
    </source>
</reference>
<protein>
    <recommendedName>
        <fullName evidence="4">EamA domain-containing protein</fullName>
    </recommendedName>
</protein>
<feature type="transmembrane region" description="Helical" evidence="1">
    <location>
        <begin position="98"/>
        <end position="120"/>
    </location>
</feature>
<comment type="caution">
    <text evidence="2">The sequence shown here is derived from an EMBL/GenBank/DDBJ whole genome shotgun (WGS) entry which is preliminary data.</text>
</comment>
<keyword evidence="3" id="KW-1185">Reference proteome</keyword>
<keyword evidence="1" id="KW-1133">Transmembrane helix</keyword>
<gene>
    <name evidence="2" type="ORF">ACFQDM_14835</name>
</gene>
<evidence type="ECO:0000256" key="1">
    <source>
        <dbReference type="SAM" id="Phobius"/>
    </source>
</evidence>
<evidence type="ECO:0000313" key="2">
    <source>
        <dbReference type="EMBL" id="MFC6199360.1"/>
    </source>
</evidence>
<feature type="transmembrane region" description="Helical" evidence="1">
    <location>
        <begin position="59"/>
        <end position="78"/>
    </location>
</feature>
<dbReference type="RefSeq" id="WP_377380348.1">
    <property type="nucleotide sequence ID" value="NZ_JBHSSW010000028.1"/>
</dbReference>
<feature type="transmembrane region" description="Helical" evidence="1">
    <location>
        <begin position="29"/>
        <end position="47"/>
    </location>
</feature>
<evidence type="ECO:0000313" key="3">
    <source>
        <dbReference type="Proteomes" id="UP001596303"/>
    </source>
</evidence>
<keyword evidence="1" id="KW-0472">Membrane</keyword>
<keyword evidence="1" id="KW-0812">Transmembrane</keyword>
<name>A0ABW1SCJ0_9PROT</name>